<dbReference type="Proteomes" id="UP000256486">
    <property type="component" value="Unassembled WGS sequence"/>
</dbReference>
<gene>
    <name evidence="2" type="ORF">B7R54_07115</name>
</gene>
<dbReference type="RefSeq" id="WP_116414411.1">
    <property type="nucleotide sequence ID" value="NZ_NBWZ01000001.1"/>
</dbReference>
<keyword evidence="1" id="KW-0812">Transmembrane</keyword>
<evidence type="ECO:0000256" key="1">
    <source>
        <dbReference type="SAM" id="Phobius"/>
    </source>
</evidence>
<organism evidence="2 3">
    <name type="scientific">Subtercola boreus</name>
    <dbReference type="NCBI Taxonomy" id="120213"/>
    <lineage>
        <taxon>Bacteria</taxon>
        <taxon>Bacillati</taxon>
        <taxon>Actinomycetota</taxon>
        <taxon>Actinomycetes</taxon>
        <taxon>Micrococcales</taxon>
        <taxon>Microbacteriaceae</taxon>
        <taxon>Subtercola</taxon>
    </lineage>
</organism>
<dbReference type="AlphaFoldDB" id="A0A3E0VJI3"/>
<feature type="transmembrane region" description="Helical" evidence="1">
    <location>
        <begin position="145"/>
        <end position="169"/>
    </location>
</feature>
<keyword evidence="3" id="KW-1185">Reference proteome</keyword>
<keyword evidence="1" id="KW-0472">Membrane</keyword>
<feature type="transmembrane region" description="Helical" evidence="1">
    <location>
        <begin position="178"/>
        <end position="198"/>
    </location>
</feature>
<protein>
    <recommendedName>
        <fullName evidence="4">DUF5134 domain-containing protein</fullName>
    </recommendedName>
</protein>
<evidence type="ECO:0000313" key="3">
    <source>
        <dbReference type="Proteomes" id="UP000256486"/>
    </source>
</evidence>
<evidence type="ECO:0008006" key="4">
    <source>
        <dbReference type="Google" id="ProtNLM"/>
    </source>
</evidence>
<reference evidence="2 3" key="1">
    <citation type="submission" date="2017-04" db="EMBL/GenBank/DDBJ databases">
        <title>Comparative genome analysis of Subtercola boreus.</title>
        <authorList>
            <person name="Cho Y.-J."/>
            <person name="Cho A."/>
            <person name="Kim O.-S."/>
            <person name="Lee J.-I."/>
        </authorList>
    </citation>
    <scope>NUCLEOTIDE SEQUENCE [LARGE SCALE GENOMIC DNA]</scope>
    <source>
        <strain evidence="2 3">K300</strain>
    </source>
</reference>
<proteinExistence type="predicted"/>
<evidence type="ECO:0000313" key="2">
    <source>
        <dbReference type="EMBL" id="RFA09017.1"/>
    </source>
</evidence>
<sequence length="199" mass="20011">MAEILQFGALVPATVGACCTAWPGRSGRVLAAISAAVMLLAMFDQTTRMLGLPPLAWATVLVLLAIASAAALRPAARNVIGRGRPSATSIAHHRAMTLHSSIGLIVMAGLVVLMGSGSSPGSPVGELGMVGMHGGALGSSPHGSLLAPFAIAGSAVFVVYSVVLARALLPPRGRRARLALVEVTCMAASVAGMVAMLVV</sequence>
<comment type="caution">
    <text evidence="2">The sequence shown here is derived from an EMBL/GenBank/DDBJ whole genome shotgun (WGS) entry which is preliminary data.</text>
</comment>
<name>A0A3E0VJI3_9MICO</name>
<dbReference type="EMBL" id="NBWZ01000001">
    <property type="protein sequence ID" value="RFA09017.1"/>
    <property type="molecule type" value="Genomic_DNA"/>
</dbReference>
<keyword evidence="1" id="KW-1133">Transmembrane helix</keyword>
<feature type="transmembrane region" description="Helical" evidence="1">
    <location>
        <begin position="97"/>
        <end position="117"/>
    </location>
</feature>
<feature type="transmembrane region" description="Helical" evidence="1">
    <location>
        <begin position="55"/>
        <end position="76"/>
    </location>
</feature>
<accession>A0A3E0VJI3</accession>